<organism evidence="2 3">
    <name type="scientific">Paenibacillus allorhizosphaerae</name>
    <dbReference type="NCBI Taxonomy" id="2849866"/>
    <lineage>
        <taxon>Bacteria</taxon>
        <taxon>Bacillati</taxon>
        <taxon>Bacillota</taxon>
        <taxon>Bacilli</taxon>
        <taxon>Bacillales</taxon>
        <taxon>Paenibacillaceae</taxon>
        <taxon>Paenibacillus</taxon>
    </lineage>
</organism>
<keyword evidence="1" id="KW-0812">Transmembrane</keyword>
<sequence length="158" mass="18024">MRKSAIILLTSAVAIIIIVGITYFARESRPDVTKEPPIPVVTYNNKQISITMGTRVWRGVSDVFFMWEKIAEKATIVPPEGEIKIEFNYKPKPSKLYIAQVERDPSQENNWTSYGFQDPPLNGNTFKVPLEKNIYMVAIHAVWSTGENVEYIFAIEVK</sequence>
<name>A0ABM8VV56_9BACL</name>
<evidence type="ECO:0000256" key="1">
    <source>
        <dbReference type="SAM" id="Phobius"/>
    </source>
</evidence>
<comment type="caution">
    <text evidence="2">The sequence shown here is derived from an EMBL/GenBank/DDBJ whole genome shotgun (WGS) entry which is preliminary data.</text>
</comment>
<reference evidence="2 3" key="1">
    <citation type="submission" date="2021-06" db="EMBL/GenBank/DDBJ databases">
        <authorList>
            <person name="Criscuolo A."/>
        </authorList>
    </citation>
    <scope>NUCLEOTIDE SEQUENCE [LARGE SCALE GENOMIC DNA]</scope>
    <source>
        <strain evidence="3">CIP 111802</strain>
    </source>
</reference>
<protein>
    <recommendedName>
        <fullName evidence="4">DUF4871 domain-containing protein</fullName>
    </recommendedName>
</protein>
<evidence type="ECO:0000313" key="3">
    <source>
        <dbReference type="Proteomes" id="UP000730618"/>
    </source>
</evidence>
<dbReference type="Proteomes" id="UP000730618">
    <property type="component" value="Unassembled WGS sequence"/>
</dbReference>
<accession>A0ABM8VV56</accession>
<gene>
    <name evidence="2" type="ORF">PAECIP111802_07485</name>
</gene>
<dbReference type="RefSeq" id="WP_218103606.1">
    <property type="nucleotide sequence ID" value="NZ_CAJVCE010000091.1"/>
</dbReference>
<feature type="transmembrane region" description="Helical" evidence="1">
    <location>
        <begin position="6"/>
        <end position="25"/>
    </location>
</feature>
<proteinExistence type="predicted"/>
<keyword evidence="1" id="KW-0472">Membrane</keyword>
<evidence type="ECO:0008006" key="4">
    <source>
        <dbReference type="Google" id="ProtNLM"/>
    </source>
</evidence>
<evidence type="ECO:0000313" key="2">
    <source>
        <dbReference type="EMBL" id="CAG7659218.1"/>
    </source>
</evidence>
<keyword evidence="1" id="KW-1133">Transmembrane helix</keyword>
<dbReference type="EMBL" id="CAJVCE010000091">
    <property type="protein sequence ID" value="CAG7659218.1"/>
    <property type="molecule type" value="Genomic_DNA"/>
</dbReference>
<keyword evidence="3" id="KW-1185">Reference proteome</keyword>